<evidence type="ECO:0000313" key="3">
    <source>
        <dbReference type="Proteomes" id="UP001221757"/>
    </source>
</evidence>
<feature type="chain" id="PRO_5042296936" description="Secreted protein" evidence="1">
    <location>
        <begin position="24"/>
        <end position="109"/>
    </location>
</feature>
<organism evidence="2 3">
    <name type="scientific">Mycena rosella</name>
    <name type="common">Pink bonnet</name>
    <name type="synonym">Agaricus rosellus</name>
    <dbReference type="NCBI Taxonomy" id="1033263"/>
    <lineage>
        <taxon>Eukaryota</taxon>
        <taxon>Fungi</taxon>
        <taxon>Dikarya</taxon>
        <taxon>Basidiomycota</taxon>
        <taxon>Agaricomycotina</taxon>
        <taxon>Agaricomycetes</taxon>
        <taxon>Agaricomycetidae</taxon>
        <taxon>Agaricales</taxon>
        <taxon>Marasmiineae</taxon>
        <taxon>Mycenaceae</taxon>
        <taxon>Mycena</taxon>
    </lineage>
</organism>
<comment type="caution">
    <text evidence="2">The sequence shown here is derived from an EMBL/GenBank/DDBJ whole genome shotgun (WGS) entry which is preliminary data.</text>
</comment>
<keyword evidence="3" id="KW-1185">Reference proteome</keyword>
<proteinExistence type="predicted"/>
<keyword evidence="1" id="KW-0732">Signal</keyword>
<accession>A0AAD7G7K4</accession>
<protein>
    <recommendedName>
        <fullName evidence="4">Secreted protein</fullName>
    </recommendedName>
</protein>
<feature type="signal peptide" evidence="1">
    <location>
        <begin position="1"/>
        <end position="23"/>
    </location>
</feature>
<sequence length="109" mass="11530">MVKIFGASVQLALILLALRSSRGTIGIPRKSSSPPTWFRGKYPVVATETPSSYTNIPHSSEQPLPGITSLGTALSDLLPKHVRGRSNIVLDLDASESAGYTAQGQSRGP</sequence>
<name>A0AAD7G7K4_MYCRO</name>
<dbReference type="Proteomes" id="UP001221757">
    <property type="component" value="Unassembled WGS sequence"/>
</dbReference>
<reference evidence="2" key="1">
    <citation type="submission" date="2023-03" db="EMBL/GenBank/DDBJ databases">
        <title>Massive genome expansion in bonnet fungi (Mycena s.s.) driven by repeated elements and novel gene families across ecological guilds.</title>
        <authorList>
            <consortium name="Lawrence Berkeley National Laboratory"/>
            <person name="Harder C.B."/>
            <person name="Miyauchi S."/>
            <person name="Viragh M."/>
            <person name="Kuo A."/>
            <person name="Thoen E."/>
            <person name="Andreopoulos B."/>
            <person name="Lu D."/>
            <person name="Skrede I."/>
            <person name="Drula E."/>
            <person name="Henrissat B."/>
            <person name="Morin E."/>
            <person name="Kohler A."/>
            <person name="Barry K."/>
            <person name="LaButti K."/>
            <person name="Morin E."/>
            <person name="Salamov A."/>
            <person name="Lipzen A."/>
            <person name="Mereny Z."/>
            <person name="Hegedus B."/>
            <person name="Baldrian P."/>
            <person name="Stursova M."/>
            <person name="Weitz H."/>
            <person name="Taylor A."/>
            <person name="Grigoriev I.V."/>
            <person name="Nagy L.G."/>
            <person name="Martin F."/>
            <person name="Kauserud H."/>
        </authorList>
    </citation>
    <scope>NUCLEOTIDE SEQUENCE</scope>
    <source>
        <strain evidence="2">CBHHK067</strain>
    </source>
</reference>
<evidence type="ECO:0000256" key="1">
    <source>
        <dbReference type="SAM" id="SignalP"/>
    </source>
</evidence>
<evidence type="ECO:0008006" key="4">
    <source>
        <dbReference type="Google" id="ProtNLM"/>
    </source>
</evidence>
<dbReference type="EMBL" id="JARKIE010000231">
    <property type="protein sequence ID" value="KAJ7663562.1"/>
    <property type="molecule type" value="Genomic_DNA"/>
</dbReference>
<evidence type="ECO:0000313" key="2">
    <source>
        <dbReference type="EMBL" id="KAJ7663562.1"/>
    </source>
</evidence>
<dbReference type="AlphaFoldDB" id="A0AAD7G7K4"/>
<gene>
    <name evidence="2" type="ORF">B0H17DRAFT_1143971</name>
</gene>